<dbReference type="AlphaFoldDB" id="A0A4Z0A5L9"/>
<gene>
    <name evidence="1" type="ORF">EWM64_g1702</name>
</gene>
<dbReference type="EMBL" id="SFCI01000120">
    <property type="protein sequence ID" value="TFY82312.1"/>
    <property type="molecule type" value="Genomic_DNA"/>
</dbReference>
<sequence>MFQERIPATPIPVTTFLRLNSSNPARKEALTKHATRFINASEAGIRETLEITTCIDGAVVVDDRHESHSDKTKHITIDIYVAWCEPNDPDHLTKPVGCVHLYDTVGKNGEFQYRAFVRPRHKADMAFWKRYVLWADKKIKHYTEAKNSHQATLQVQISIVETKRTEIVTLNVEMKNKEKQARNPKMREQANRDVGIIQDKLYKAGVAMDAAQHVAAEAKQRLPGVQVRLTKALEDAAAAKQGRTWAETMQSQIINPATARVLN</sequence>
<organism evidence="1 2">
    <name type="scientific">Hericium alpestre</name>
    <dbReference type="NCBI Taxonomy" id="135208"/>
    <lineage>
        <taxon>Eukaryota</taxon>
        <taxon>Fungi</taxon>
        <taxon>Dikarya</taxon>
        <taxon>Basidiomycota</taxon>
        <taxon>Agaricomycotina</taxon>
        <taxon>Agaricomycetes</taxon>
        <taxon>Russulales</taxon>
        <taxon>Hericiaceae</taxon>
        <taxon>Hericium</taxon>
    </lineage>
</organism>
<proteinExistence type="predicted"/>
<comment type="caution">
    <text evidence="1">The sequence shown here is derived from an EMBL/GenBank/DDBJ whole genome shotgun (WGS) entry which is preliminary data.</text>
</comment>
<protein>
    <submittedName>
        <fullName evidence="1">Uncharacterized protein</fullName>
    </submittedName>
</protein>
<accession>A0A4Z0A5L9</accession>
<keyword evidence="2" id="KW-1185">Reference proteome</keyword>
<dbReference type="Proteomes" id="UP000298061">
    <property type="component" value="Unassembled WGS sequence"/>
</dbReference>
<name>A0A4Z0A5L9_9AGAM</name>
<reference evidence="1 2" key="1">
    <citation type="submission" date="2019-02" db="EMBL/GenBank/DDBJ databases">
        <title>Genome sequencing of the rare red list fungi Hericium alpestre (H. flagellum).</title>
        <authorList>
            <person name="Buettner E."/>
            <person name="Kellner H."/>
        </authorList>
    </citation>
    <scope>NUCLEOTIDE SEQUENCE [LARGE SCALE GENOMIC DNA]</scope>
    <source>
        <strain evidence="1 2">DSM 108284</strain>
    </source>
</reference>
<evidence type="ECO:0000313" key="2">
    <source>
        <dbReference type="Proteomes" id="UP000298061"/>
    </source>
</evidence>
<evidence type="ECO:0000313" key="1">
    <source>
        <dbReference type="EMBL" id="TFY82312.1"/>
    </source>
</evidence>